<dbReference type="EMBL" id="JSVC01000020">
    <property type="protein sequence ID" value="KIC93354.1"/>
    <property type="molecule type" value="Genomic_DNA"/>
</dbReference>
<evidence type="ECO:0000256" key="5">
    <source>
        <dbReference type="SAM" id="Phobius"/>
    </source>
</evidence>
<proteinExistence type="predicted"/>
<protein>
    <submittedName>
        <fullName evidence="6">C4-dicarboxylate ABC transporter</fullName>
    </submittedName>
</protein>
<dbReference type="InterPro" id="IPR038665">
    <property type="entry name" value="Voltage-dep_anion_channel_sf"/>
</dbReference>
<dbReference type="Proteomes" id="UP000031408">
    <property type="component" value="Unassembled WGS sequence"/>
</dbReference>
<dbReference type="CDD" id="cd09323">
    <property type="entry name" value="TDT_SLAC1_like"/>
    <property type="match status" value="1"/>
</dbReference>
<keyword evidence="7" id="KW-1185">Reference proteome</keyword>
<feature type="transmembrane region" description="Helical" evidence="5">
    <location>
        <begin position="88"/>
        <end position="106"/>
    </location>
</feature>
<accession>A0A0C1ISC8</accession>
<evidence type="ECO:0000313" key="6">
    <source>
        <dbReference type="EMBL" id="KIC93354.1"/>
    </source>
</evidence>
<reference evidence="6 7" key="1">
    <citation type="submission" date="2014-11" db="EMBL/GenBank/DDBJ databases">
        <title>Genome sequence of Flavihumibacter solisilvae 3-3.</title>
        <authorList>
            <person name="Zhou G."/>
            <person name="Li M."/>
            <person name="Wang G."/>
        </authorList>
    </citation>
    <scope>NUCLEOTIDE SEQUENCE [LARGE SCALE GENOMIC DNA]</scope>
    <source>
        <strain evidence="6 7">3-3</strain>
    </source>
</reference>
<evidence type="ECO:0000313" key="7">
    <source>
        <dbReference type="Proteomes" id="UP000031408"/>
    </source>
</evidence>
<sequence length="323" mass="35767">MRRAFKNRIKNLQFLPVSLFGSVMGIAGLSLSWRAASPLFGAPMIISTITGVTAIVIFAVLTVAYIIKTYLFRAKTSEEFHHPVVGNFFGTIPISVLLLSAVIRPWHAGASLALWLTGAVLTNAVAYMIITRLMKNKQDLLHATPAWLIPGVGTLDVAVTGTGLPYNWMMEINIFSFAVGSVLALVFFVLIISRLMHHDPMPERMTPSLIILIAPFAVGFLAFTNLIRDVNLFASVLFYFGIFLFLVLFTKVFHRNLPFMITWWAVGFPIAAISNASLRYAAYANSWYSTVLAGIMLGILSLLVLYIFIRSSFLLVKGRLLQA</sequence>
<comment type="caution">
    <text evidence="6">The sequence shown here is derived from an EMBL/GenBank/DDBJ whole genome shotgun (WGS) entry which is preliminary data.</text>
</comment>
<evidence type="ECO:0000256" key="2">
    <source>
        <dbReference type="ARBA" id="ARBA00022692"/>
    </source>
</evidence>
<dbReference type="GO" id="GO:0046583">
    <property type="term" value="F:monoatomic cation efflux transmembrane transporter activity"/>
    <property type="evidence" value="ECO:0007669"/>
    <property type="project" value="TreeGrafter"/>
</dbReference>
<feature type="transmembrane region" description="Helical" evidence="5">
    <location>
        <begin position="205"/>
        <end position="224"/>
    </location>
</feature>
<feature type="transmembrane region" description="Helical" evidence="5">
    <location>
        <begin position="12"/>
        <end position="33"/>
    </location>
</feature>
<dbReference type="Pfam" id="PF03595">
    <property type="entry name" value="SLAC1"/>
    <property type="match status" value="1"/>
</dbReference>
<feature type="transmembrane region" description="Helical" evidence="5">
    <location>
        <begin position="172"/>
        <end position="193"/>
    </location>
</feature>
<evidence type="ECO:0000256" key="1">
    <source>
        <dbReference type="ARBA" id="ARBA00004141"/>
    </source>
</evidence>
<keyword evidence="2 5" id="KW-0812">Transmembrane</keyword>
<name>A0A0C1ISC8_9BACT</name>
<dbReference type="InterPro" id="IPR004695">
    <property type="entry name" value="SLAC1/Mae1/Ssu1/TehA"/>
</dbReference>
<dbReference type="PANTHER" id="PTHR37955">
    <property type="entry name" value="TELLURITE RESISTANCE PROTEIN TEHA"/>
    <property type="match status" value="1"/>
</dbReference>
<dbReference type="PANTHER" id="PTHR37955:SF1">
    <property type="entry name" value="DEP DOMAIN-CONTAINING PROTEIN"/>
    <property type="match status" value="1"/>
</dbReference>
<evidence type="ECO:0000256" key="4">
    <source>
        <dbReference type="ARBA" id="ARBA00023136"/>
    </source>
</evidence>
<dbReference type="STRING" id="1349421.OI18_17820"/>
<dbReference type="GO" id="GO:0005886">
    <property type="term" value="C:plasma membrane"/>
    <property type="evidence" value="ECO:0007669"/>
    <property type="project" value="TreeGrafter"/>
</dbReference>
<comment type="subcellular location">
    <subcellularLocation>
        <location evidence="1">Membrane</location>
        <topology evidence="1">Multi-pass membrane protein</topology>
    </subcellularLocation>
</comment>
<dbReference type="InterPro" id="IPR052951">
    <property type="entry name" value="Tellurite_res_ion_channel"/>
</dbReference>
<feature type="transmembrane region" description="Helical" evidence="5">
    <location>
        <begin position="112"/>
        <end position="134"/>
    </location>
</feature>
<evidence type="ECO:0000256" key="3">
    <source>
        <dbReference type="ARBA" id="ARBA00022989"/>
    </source>
</evidence>
<keyword evidence="4 5" id="KW-0472">Membrane</keyword>
<dbReference type="AlphaFoldDB" id="A0A0C1ISC8"/>
<feature type="transmembrane region" description="Helical" evidence="5">
    <location>
        <begin position="146"/>
        <end position="166"/>
    </location>
</feature>
<feature type="transmembrane region" description="Helical" evidence="5">
    <location>
        <begin position="45"/>
        <end position="67"/>
    </location>
</feature>
<dbReference type="Gene3D" id="1.50.10.150">
    <property type="entry name" value="Voltage-dependent anion channel"/>
    <property type="match status" value="1"/>
</dbReference>
<gene>
    <name evidence="6" type="ORF">OI18_17820</name>
</gene>
<keyword evidence="3 5" id="KW-1133">Transmembrane helix</keyword>
<feature type="transmembrane region" description="Helical" evidence="5">
    <location>
        <begin position="230"/>
        <end position="249"/>
    </location>
</feature>
<feature type="transmembrane region" description="Helical" evidence="5">
    <location>
        <begin position="261"/>
        <end position="281"/>
    </location>
</feature>
<feature type="transmembrane region" description="Helical" evidence="5">
    <location>
        <begin position="287"/>
        <end position="309"/>
    </location>
</feature>
<organism evidence="6 7">
    <name type="scientific">Flavihumibacter solisilvae</name>
    <dbReference type="NCBI Taxonomy" id="1349421"/>
    <lineage>
        <taxon>Bacteria</taxon>
        <taxon>Pseudomonadati</taxon>
        <taxon>Bacteroidota</taxon>
        <taxon>Chitinophagia</taxon>
        <taxon>Chitinophagales</taxon>
        <taxon>Chitinophagaceae</taxon>
        <taxon>Flavihumibacter</taxon>
    </lineage>
</organism>